<name>A0AAQ3P4A1_VIGMU</name>
<accession>A0AAQ3P4A1</accession>
<reference evidence="3 4" key="1">
    <citation type="journal article" date="2023" name="Life. Sci Alliance">
        <title>Evolutionary insights into 3D genome organization and epigenetic landscape of Vigna mungo.</title>
        <authorList>
            <person name="Junaid A."/>
            <person name="Singh B."/>
            <person name="Bhatia S."/>
        </authorList>
    </citation>
    <scope>NUCLEOTIDE SEQUENCE [LARGE SCALE GENOMIC DNA]</scope>
    <source>
        <strain evidence="3">Urdbean</strain>
    </source>
</reference>
<dbReference type="GO" id="GO:0005886">
    <property type="term" value="C:plasma membrane"/>
    <property type="evidence" value="ECO:0007669"/>
    <property type="project" value="TreeGrafter"/>
</dbReference>
<evidence type="ECO:0000259" key="2">
    <source>
        <dbReference type="Pfam" id="PF13967"/>
    </source>
</evidence>
<protein>
    <recommendedName>
        <fullName evidence="2">CSC1/OSCA1-like N-terminal transmembrane domain-containing protein</fullName>
    </recommendedName>
</protein>
<dbReference type="InterPro" id="IPR045122">
    <property type="entry name" value="Csc1-like"/>
</dbReference>
<dbReference type="PANTHER" id="PTHR13018:SF117">
    <property type="entry name" value="CSC1-LIKE PROTEIN RXW8"/>
    <property type="match status" value="1"/>
</dbReference>
<evidence type="ECO:0000313" key="4">
    <source>
        <dbReference type="Proteomes" id="UP001374535"/>
    </source>
</evidence>
<sequence length="114" mass="12915">MDIAALLTSAGINIAVCVVLFSLYSILRKQPSNVNVYFGKRLASRSSKSRDLCLDRFVPSPTWVMKAWETTQEEMLTTGGLDAVVFSRMVVFRLLNHFRIETFQAACLILRQIK</sequence>
<keyword evidence="1" id="KW-1133">Transmembrane helix</keyword>
<evidence type="ECO:0000313" key="3">
    <source>
        <dbReference type="EMBL" id="WVZ21509.1"/>
    </source>
</evidence>
<evidence type="ECO:0000256" key="1">
    <source>
        <dbReference type="SAM" id="Phobius"/>
    </source>
</evidence>
<feature type="transmembrane region" description="Helical" evidence="1">
    <location>
        <begin position="6"/>
        <end position="27"/>
    </location>
</feature>
<keyword evidence="1" id="KW-0472">Membrane</keyword>
<organism evidence="3 4">
    <name type="scientific">Vigna mungo</name>
    <name type="common">Black gram</name>
    <name type="synonym">Phaseolus mungo</name>
    <dbReference type="NCBI Taxonomy" id="3915"/>
    <lineage>
        <taxon>Eukaryota</taxon>
        <taxon>Viridiplantae</taxon>
        <taxon>Streptophyta</taxon>
        <taxon>Embryophyta</taxon>
        <taxon>Tracheophyta</taxon>
        <taxon>Spermatophyta</taxon>
        <taxon>Magnoliopsida</taxon>
        <taxon>eudicotyledons</taxon>
        <taxon>Gunneridae</taxon>
        <taxon>Pentapetalae</taxon>
        <taxon>rosids</taxon>
        <taxon>fabids</taxon>
        <taxon>Fabales</taxon>
        <taxon>Fabaceae</taxon>
        <taxon>Papilionoideae</taxon>
        <taxon>50 kb inversion clade</taxon>
        <taxon>NPAAA clade</taxon>
        <taxon>indigoferoid/millettioid clade</taxon>
        <taxon>Phaseoleae</taxon>
        <taxon>Vigna</taxon>
    </lineage>
</organism>
<dbReference type="PANTHER" id="PTHR13018">
    <property type="entry name" value="PROBABLE MEMBRANE PROTEIN DUF221-RELATED"/>
    <property type="match status" value="1"/>
</dbReference>
<keyword evidence="1" id="KW-0812">Transmembrane</keyword>
<proteinExistence type="predicted"/>
<dbReference type="AlphaFoldDB" id="A0AAQ3P4A1"/>
<keyword evidence="4" id="KW-1185">Reference proteome</keyword>
<dbReference type="Proteomes" id="UP001374535">
    <property type="component" value="Chromosome 2"/>
</dbReference>
<dbReference type="EMBL" id="CP144699">
    <property type="protein sequence ID" value="WVZ21509.1"/>
    <property type="molecule type" value="Genomic_DNA"/>
</dbReference>
<gene>
    <name evidence="3" type="ORF">V8G54_008831</name>
</gene>
<dbReference type="InterPro" id="IPR032880">
    <property type="entry name" value="CSC1/OSCA1-like_N"/>
</dbReference>
<dbReference type="Pfam" id="PF13967">
    <property type="entry name" value="RSN1_TM"/>
    <property type="match status" value="1"/>
</dbReference>
<feature type="domain" description="CSC1/OSCA1-like N-terminal transmembrane" evidence="2">
    <location>
        <begin position="5"/>
        <end position="92"/>
    </location>
</feature>
<dbReference type="GO" id="GO:0005227">
    <property type="term" value="F:calcium-activated cation channel activity"/>
    <property type="evidence" value="ECO:0007669"/>
    <property type="project" value="InterPro"/>
</dbReference>